<gene>
    <name evidence="2" type="ordered locus">RSPO_m01625</name>
</gene>
<evidence type="ECO:0000313" key="2">
    <source>
        <dbReference type="EMBL" id="AEG72258.1"/>
    </source>
</evidence>
<dbReference type="HOGENOM" id="CLU_2619493_0_0_4"/>
<dbReference type="Proteomes" id="UP000007953">
    <property type="component" value="Plasmid megaplasmid"/>
</dbReference>
<keyword evidence="1" id="KW-0472">Membrane</keyword>
<dbReference type="KEGG" id="rsn:RSPO_m01625"/>
<feature type="transmembrane region" description="Helical" evidence="1">
    <location>
        <begin position="35"/>
        <end position="59"/>
    </location>
</feature>
<keyword evidence="1" id="KW-0812">Transmembrane</keyword>
<name>F6GB57_RALS8</name>
<dbReference type="EMBL" id="CP002820">
    <property type="protein sequence ID" value="AEG72258.1"/>
    <property type="molecule type" value="Genomic_DNA"/>
</dbReference>
<keyword evidence="1" id="KW-1133">Transmembrane helix</keyword>
<proteinExistence type="predicted"/>
<sequence length="78" mass="8600">MSTNNRASRCELVAMGGGASFDFGFNFAIKSAMFFYTVLRFLAISLVTDLKAITGILFVTKQPSIPAFFEFDPYEVAV</sequence>
<reference evidence="2 3" key="1">
    <citation type="journal article" date="2011" name="J. Bacteriol.">
        <title>Complete genome sequence of the plant pathogen Ralstonia solanacearum strain Po82.</title>
        <authorList>
            <person name="Xu J."/>
            <person name="Zheng H.J."/>
            <person name="Liu L."/>
            <person name="Pan Z.C."/>
            <person name="Prior P."/>
            <person name="Tang B."/>
            <person name="Xu J.S."/>
            <person name="Zhang H."/>
            <person name="Tian Q."/>
            <person name="Zhang L.Q."/>
            <person name="Feng J."/>
        </authorList>
    </citation>
    <scope>NUCLEOTIDE SEQUENCE [LARGE SCALE GENOMIC DNA]</scope>
    <source>
        <strain evidence="3">Po82</strain>
    </source>
</reference>
<evidence type="ECO:0000256" key="1">
    <source>
        <dbReference type="SAM" id="Phobius"/>
    </source>
</evidence>
<geneLocation type="plasmid" evidence="3"/>
<accession>F6GB57</accession>
<organism evidence="2 3">
    <name type="scientific">Ralstonia solanacearum (strain Po82)</name>
    <dbReference type="NCBI Taxonomy" id="1031711"/>
    <lineage>
        <taxon>Bacteria</taxon>
        <taxon>Pseudomonadati</taxon>
        <taxon>Pseudomonadota</taxon>
        <taxon>Betaproteobacteria</taxon>
        <taxon>Burkholderiales</taxon>
        <taxon>Burkholderiaceae</taxon>
        <taxon>Ralstonia</taxon>
        <taxon>Ralstonia solanacearum species complex</taxon>
    </lineage>
</organism>
<dbReference type="AlphaFoldDB" id="F6GB57"/>
<evidence type="ECO:0000313" key="3">
    <source>
        <dbReference type="Proteomes" id="UP000007953"/>
    </source>
</evidence>
<keyword evidence="2" id="KW-0614">Plasmid</keyword>
<protein>
    <submittedName>
        <fullName evidence="2">Uncharacterized protein</fullName>
    </submittedName>
</protein>